<keyword evidence="2" id="KW-1185">Reference proteome</keyword>
<dbReference type="KEGG" id="sng:SNE_A16290"/>
<organism evidence="1 2">
    <name type="scientific">Simkania negevensis (strain ATCC VR-1471 / DSM 27360 / Z)</name>
    <dbReference type="NCBI Taxonomy" id="331113"/>
    <lineage>
        <taxon>Bacteria</taxon>
        <taxon>Pseudomonadati</taxon>
        <taxon>Chlamydiota</taxon>
        <taxon>Chlamydiia</taxon>
        <taxon>Parachlamydiales</taxon>
        <taxon>Simkaniaceae</taxon>
        <taxon>Simkania</taxon>
    </lineage>
</organism>
<reference key="1">
    <citation type="journal article" date="2011" name="Mol. Biol. Evol.">
        <title>Unity in variety -- the pan-genome of the Chlamydiae.</title>
        <authorList>
            <person name="Collingro A."/>
            <person name="Tischler P."/>
            <person name="Weinmaier T."/>
            <person name="Penz T."/>
            <person name="Heinz E."/>
            <person name="Brunham R.C."/>
            <person name="Read T.D."/>
            <person name="Bavoil P.M."/>
            <person name="Sachse K."/>
            <person name="Kahane S."/>
            <person name="Friedman M.G."/>
            <person name="Rattei T."/>
            <person name="Myers G.S.A."/>
            <person name="Horn M."/>
        </authorList>
    </citation>
    <scope>NUCLEOTIDE SEQUENCE</scope>
    <source>
        <strain>Z</strain>
    </source>
</reference>
<dbReference type="RefSeq" id="WP_013943972.1">
    <property type="nucleotide sequence ID" value="NC_015713.1"/>
</dbReference>
<dbReference type="EMBL" id="FR872582">
    <property type="protein sequence ID" value="CCB89506.1"/>
    <property type="molecule type" value="Genomic_DNA"/>
</dbReference>
<protein>
    <submittedName>
        <fullName evidence="1">Uncharacterized protein</fullName>
    </submittedName>
</protein>
<accession>F8L9G9</accession>
<evidence type="ECO:0000313" key="2">
    <source>
        <dbReference type="Proteomes" id="UP000000496"/>
    </source>
</evidence>
<dbReference type="Proteomes" id="UP000000496">
    <property type="component" value="Chromosome gsn.131"/>
</dbReference>
<reference evidence="1 2" key="2">
    <citation type="journal article" date="2011" name="Mol. Biol. Evol.">
        <title>Unity in variety--the pan-genome of the Chlamydiae.</title>
        <authorList>
            <person name="Collingro A."/>
            <person name="Tischler P."/>
            <person name="Weinmaier T."/>
            <person name="Penz T."/>
            <person name="Heinz E."/>
            <person name="Brunham R.C."/>
            <person name="Read T.D."/>
            <person name="Bavoil P.M."/>
            <person name="Sachse K."/>
            <person name="Kahane S."/>
            <person name="Friedman M.G."/>
            <person name="Rattei T."/>
            <person name="Myers G.S."/>
            <person name="Horn M."/>
        </authorList>
    </citation>
    <scope>NUCLEOTIDE SEQUENCE [LARGE SCALE GENOMIC DNA]</scope>
    <source>
        <strain evidence="2">ATCC VR-1471 / Z</strain>
    </source>
</reference>
<dbReference type="AlphaFoldDB" id="F8L9G9"/>
<dbReference type="HOGENOM" id="CLU_3103821_0_0_0"/>
<proteinExistence type="predicted"/>
<gene>
    <name evidence="1" type="ordered locus">SNE_A16290</name>
</gene>
<name>F8L9G9_SIMNZ</name>
<evidence type="ECO:0000313" key="1">
    <source>
        <dbReference type="EMBL" id="CCB89506.1"/>
    </source>
</evidence>
<dbReference type="PROSITE" id="PS51257">
    <property type="entry name" value="PROKAR_LIPOPROTEIN"/>
    <property type="match status" value="1"/>
</dbReference>
<sequence length="51" mass="5348">MKKLSILLILAYSLVSFTSCNKKEEIAENPVGCGCSAVMDCEAGCACGCQD</sequence>